<organism evidence="1 2">
    <name type="scientific">Dyella thiooxydans</name>
    <dbReference type="NCBI Taxonomy" id="445710"/>
    <lineage>
        <taxon>Bacteria</taxon>
        <taxon>Pseudomonadati</taxon>
        <taxon>Pseudomonadota</taxon>
        <taxon>Gammaproteobacteria</taxon>
        <taxon>Lysobacterales</taxon>
        <taxon>Rhodanobacteraceae</taxon>
        <taxon>Dyella</taxon>
    </lineage>
</organism>
<dbReference type="Gene3D" id="3.30.310.170">
    <property type="entry name" value="Outer membrane protein assembly factor BamC"/>
    <property type="match status" value="1"/>
</dbReference>
<dbReference type="Proteomes" id="UP000077255">
    <property type="component" value="Chromosome"/>
</dbReference>
<evidence type="ECO:0008006" key="3">
    <source>
        <dbReference type="Google" id="ProtNLM"/>
    </source>
</evidence>
<protein>
    <recommendedName>
        <fullName evidence="3">Lipoprotein</fullName>
    </recommendedName>
</protein>
<dbReference type="KEGG" id="dtx:ATSB10_12420"/>
<accession>A0A160MZE0</accession>
<name>A0A160MZE0_9GAMM</name>
<evidence type="ECO:0000313" key="1">
    <source>
        <dbReference type="EMBL" id="AND68696.1"/>
    </source>
</evidence>
<dbReference type="InterPro" id="IPR042268">
    <property type="entry name" value="BamC_C"/>
</dbReference>
<gene>
    <name evidence="1" type="ORF">ATSB10_12420</name>
</gene>
<reference evidence="1 2" key="1">
    <citation type="submission" date="2016-02" db="EMBL/GenBank/DDBJ databases">
        <title>Complete genome sequencing and analysis of ATSB10, Dyella thiooxydans isolated from rhizosphere soil of sunflower (Helianthus annuus L.).</title>
        <authorList>
            <person name="Lee Y."/>
            <person name="Hwangbo K."/>
            <person name="Chung H."/>
            <person name="Yoo J."/>
            <person name="Kim K.Y."/>
            <person name="Sa T.M."/>
            <person name="Um Y."/>
            <person name="Madhaiyan M."/>
        </authorList>
    </citation>
    <scope>NUCLEOTIDE SEQUENCE [LARGE SCALE GENOMIC DNA]</scope>
    <source>
        <strain evidence="1 2">ATSB10</strain>
    </source>
</reference>
<dbReference type="EMBL" id="CP014841">
    <property type="protein sequence ID" value="AND68696.1"/>
    <property type="molecule type" value="Genomic_DNA"/>
</dbReference>
<dbReference type="RefSeq" id="WP_063671285.1">
    <property type="nucleotide sequence ID" value="NZ_CP014841.1"/>
</dbReference>
<evidence type="ECO:0000313" key="2">
    <source>
        <dbReference type="Proteomes" id="UP000077255"/>
    </source>
</evidence>
<dbReference type="PATRIC" id="fig|445710.3.peg.1240"/>
<proteinExistence type="predicted"/>
<dbReference type="OrthoDB" id="5966071at2"/>
<dbReference type="AlphaFoldDB" id="A0A160MZE0"/>
<keyword evidence="2" id="KW-1185">Reference proteome</keyword>
<dbReference type="STRING" id="445710.ATSB10_12420"/>
<dbReference type="PROSITE" id="PS51257">
    <property type="entry name" value="PROKAR_LIPOPROTEIN"/>
    <property type="match status" value="1"/>
</dbReference>
<sequence length="194" mass="19719">MKKTSLAVALPALLLSGLMLSGCGMFRSHKAWDTAKQESPLEIPPGMDTPSASEALVIPPPGANQPTANGATAATRGAAATITDGFVVSGDVETAYQRVGQVLDAGDIGQVTARDPSNHSFTVTVMAGAKVAKKRGFFGRMFHGNDEGESSRATAQQVLVTVSASGQKGSEVRAQGSAPAVAKAVDGLRAKLGG</sequence>